<dbReference type="Pfam" id="PF01551">
    <property type="entry name" value="Peptidase_M23"/>
    <property type="match status" value="1"/>
</dbReference>
<feature type="chain" id="PRO_5046603703" evidence="3">
    <location>
        <begin position="29"/>
        <end position="390"/>
    </location>
</feature>
<evidence type="ECO:0000313" key="6">
    <source>
        <dbReference type="EMBL" id="UJF35750.1"/>
    </source>
</evidence>
<dbReference type="EMBL" id="CP090978">
    <property type="protein sequence ID" value="UJF35750.1"/>
    <property type="molecule type" value="Genomic_DNA"/>
</dbReference>
<evidence type="ECO:0000313" key="7">
    <source>
        <dbReference type="Proteomes" id="UP001649230"/>
    </source>
</evidence>
<keyword evidence="7" id="KW-1185">Reference proteome</keyword>
<feature type="domain" description="Peptidoglycan hydrolase PcsB coiled-coil" evidence="5">
    <location>
        <begin position="98"/>
        <end position="171"/>
    </location>
</feature>
<dbReference type="InterPro" id="IPR016047">
    <property type="entry name" value="M23ase_b-sheet_dom"/>
</dbReference>
<organism evidence="6 7">
    <name type="scientific">Paenibacillus hexagrammi</name>
    <dbReference type="NCBI Taxonomy" id="2908839"/>
    <lineage>
        <taxon>Bacteria</taxon>
        <taxon>Bacillati</taxon>
        <taxon>Bacillota</taxon>
        <taxon>Bacilli</taxon>
        <taxon>Bacillales</taxon>
        <taxon>Paenibacillaceae</taxon>
        <taxon>Paenibacillus</taxon>
    </lineage>
</organism>
<dbReference type="SUPFAM" id="SSF51261">
    <property type="entry name" value="Duplicated hybrid motif"/>
    <property type="match status" value="1"/>
</dbReference>
<evidence type="ECO:0000256" key="3">
    <source>
        <dbReference type="SAM" id="SignalP"/>
    </source>
</evidence>
<keyword evidence="2" id="KW-0175">Coiled coil</keyword>
<sequence>MNAKKTLCSLLIASTIALTSVPVPSTFAEPEPAAVKQMIDDYNQRLAAIQQLSDQEDQLQGQLSTINRQIFEYDQLEKELQPDIDAVTQQIQSTQTEIDNKKNSMDERNLLVKNRLVSMYTEEAASVSFLEVLLGSANFGDFINRLGMLTMIFRQDKQMIDTLAEDKQSLTTMKEELDSQQKALLDKMSMLNQAKADQEDKVQERMNLLSQLQQEKRSEVDATQQEAENLAAIDEELTPDVQAALKEALQKNIVSEGNWDWPVPDSHTITSDFGARGQEFHAGIDIGAPLGTSIVAVDSGIVLYAGKATGFGNWIVIKHANGLMSVYGHMYGDGIFVKVGQEVQRGQLIAVVGSDGQSTGPHLHFAVATGITGNKMDYIDPRPYLNNEHL</sequence>
<dbReference type="Proteomes" id="UP001649230">
    <property type="component" value="Chromosome"/>
</dbReference>
<evidence type="ECO:0000259" key="5">
    <source>
        <dbReference type="Pfam" id="PF24568"/>
    </source>
</evidence>
<dbReference type="InterPro" id="IPR011055">
    <property type="entry name" value="Dup_hybrid_motif"/>
</dbReference>
<feature type="domain" description="M23ase beta-sheet core" evidence="4">
    <location>
        <begin position="280"/>
        <end position="369"/>
    </location>
</feature>
<reference evidence="6 7" key="1">
    <citation type="journal article" date="2024" name="Int. J. Syst. Evol. Microbiol.">
        <title>Paenibacillus hexagrammi sp. nov., a novel bacterium isolated from the gut content of Hexagrammos agrammus.</title>
        <authorList>
            <person name="Jung H.K."/>
            <person name="Kim D.G."/>
            <person name="Zin H."/>
            <person name="Park J."/>
            <person name="Jung H."/>
            <person name="Kim Y.O."/>
            <person name="Kong H.J."/>
            <person name="Kim J.W."/>
            <person name="Kim Y.S."/>
        </authorList>
    </citation>
    <scope>NUCLEOTIDE SEQUENCE [LARGE SCALE GENOMIC DNA]</scope>
    <source>
        <strain evidence="6 7">YPD9-1</strain>
    </source>
</reference>
<evidence type="ECO:0000256" key="2">
    <source>
        <dbReference type="SAM" id="Coils"/>
    </source>
</evidence>
<dbReference type="Gene3D" id="6.10.250.3150">
    <property type="match status" value="1"/>
</dbReference>
<dbReference type="PANTHER" id="PTHR21666">
    <property type="entry name" value="PEPTIDASE-RELATED"/>
    <property type="match status" value="1"/>
</dbReference>
<protein>
    <submittedName>
        <fullName evidence="6">Peptidoglycan DD-metalloendopeptidase family protein</fullName>
    </submittedName>
</protein>
<keyword evidence="1 3" id="KW-0732">Signal</keyword>
<dbReference type="Gene3D" id="2.70.70.10">
    <property type="entry name" value="Glucose Permease (Domain IIA)"/>
    <property type="match status" value="1"/>
</dbReference>
<dbReference type="CDD" id="cd12797">
    <property type="entry name" value="M23_peptidase"/>
    <property type="match status" value="1"/>
</dbReference>
<evidence type="ECO:0000259" key="4">
    <source>
        <dbReference type="Pfam" id="PF01551"/>
    </source>
</evidence>
<feature type="coiled-coil region" evidence="2">
    <location>
        <begin position="49"/>
        <end position="104"/>
    </location>
</feature>
<dbReference type="PANTHER" id="PTHR21666:SF270">
    <property type="entry name" value="MUREIN HYDROLASE ACTIVATOR ENVC"/>
    <property type="match status" value="1"/>
</dbReference>
<feature type="signal peptide" evidence="3">
    <location>
        <begin position="1"/>
        <end position="28"/>
    </location>
</feature>
<name>A0ABY3SQC5_9BACL</name>
<dbReference type="InterPro" id="IPR050570">
    <property type="entry name" value="Cell_wall_metabolism_enzyme"/>
</dbReference>
<dbReference type="Pfam" id="PF24568">
    <property type="entry name" value="CC_PcsB"/>
    <property type="match status" value="1"/>
</dbReference>
<accession>A0ABY3SQC5</accession>
<proteinExistence type="predicted"/>
<dbReference type="RefSeq" id="WP_235122307.1">
    <property type="nucleotide sequence ID" value="NZ_CP090978.1"/>
</dbReference>
<evidence type="ECO:0000256" key="1">
    <source>
        <dbReference type="ARBA" id="ARBA00022729"/>
    </source>
</evidence>
<gene>
    <name evidence="6" type="ORF">L0M14_12050</name>
</gene>
<feature type="coiled-coil region" evidence="2">
    <location>
        <begin position="160"/>
        <end position="215"/>
    </location>
</feature>
<dbReference type="InterPro" id="IPR057309">
    <property type="entry name" value="PcsB_CC"/>
</dbReference>